<feature type="compositionally biased region" description="Polar residues" evidence="1">
    <location>
        <begin position="42"/>
        <end position="56"/>
    </location>
</feature>
<organism evidence="2 3">
    <name type="scientific">Eumeta variegata</name>
    <name type="common">Bagworm moth</name>
    <name type="synonym">Eumeta japonica</name>
    <dbReference type="NCBI Taxonomy" id="151549"/>
    <lineage>
        <taxon>Eukaryota</taxon>
        <taxon>Metazoa</taxon>
        <taxon>Ecdysozoa</taxon>
        <taxon>Arthropoda</taxon>
        <taxon>Hexapoda</taxon>
        <taxon>Insecta</taxon>
        <taxon>Pterygota</taxon>
        <taxon>Neoptera</taxon>
        <taxon>Endopterygota</taxon>
        <taxon>Lepidoptera</taxon>
        <taxon>Glossata</taxon>
        <taxon>Ditrysia</taxon>
        <taxon>Tineoidea</taxon>
        <taxon>Psychidae</taxon>
        <taxon>Oiketicinae</taxon>
        <taxon>Eumeta</taxon>
    </lineage>
</organism>
<name>A0A4C1TPT2_EUMVA</name>
<protein>
    <recommendedName>
        <fullName evidence="4">Histone-lysine N-methyltransferase SETMAR</fullName>
    </recommendedName>
</protein>
<comment type="caution">
    <text evidence="2">The sequence shown here is derived from an EMBL/GenBank/DDBJ whole genome shotgun (WGS) entry which is preliminary data.</text>
</comment>
<feature type="region of interest" description="Disordered" evidence="1">
    <location>
        <begin position="40"/>
        <end position="61"/>
    </location>
</feature>
<accession>A0A4C1TPT2</accession>
<proteinExistence type="predicted"/>
<dbReference type="Proteomes" id="UP000299102">
    <property type="component" value="Unassembled WGS sequence"/>
</dbReference>
<dbReference type="AlphaFoldDB" id="A0A4C1TPT2"/>
<evidence type="ECO:0008006" key="4">
    <source>
        <dbReference type="Google" id="ProtNLM"/>
    </source>
</evidence>
<reference evidence="2 3" key="1">
    <citation type="journal article" date="2019" name="Commun. Biol.">
        <title>The bagworm genome reveals a unique fibroin gene that provides high tensile strength.</title>
        <authorList>
            <person name="Kono N."/>
            <person name="Nakamura H."/>
            <person name="Ohtoshi R."/>
            <person name="Tomita M."/>
            <person name="Numata K."/>
            <person name="Arakawa K."/>
        </authorList>
    </citation>
    <scope>NUCLEOTIDE SEQUENCE [LARGE SCALE GENOMIC DNA]</scope>
</reference>
<dbReference type="OrthoDB" id="6625479at2759"/>
<evidence type="ECO:0000256" key="1">
    <source>
        <dbReference type="SAM" id="MobiDB-lite"/>
    </source>
</evidence>
<keyword evidence="3" id="KW-1185">Reference proteome</keyword>
<sequence length="126" mass="14495">MSGRHTVGLIVLNSGDLPLVDHSRSGLPTPWDIEDTKEAVENQPSTSTRRMSNSFGPSKDTVHRHLKSLDQRQAKLYFFSWFARVRFLQSPEDIDDSAVRWATSGIRIGYRDSLSSERYRRLFPTR</sequence>
<evidence type="ECO:0000313" key="3">
    <source>
        <dbReference type="Proteomes" id="UP000299102"/>
    </source>
</evidence>
<gene>
    <name evidence="2" type="ORF">EVAR_94339_1</name>
</gene>
<dbReference type="EMBL" id="BGZK01000076">
    <property type="protein sequence ID" value="GBP15991.1"/>
    <property type="molecule type" value="Genomic_DNA"/>
</dbReference>
<evidence type="ECO:0000313" key="2">
    <source>
        <dbReference type="EMBL" id="GBP15991.1"/>
    </source>
</evidence>